<evidence type="ECO:0000256" key="1">
    <source>
        <dbReference type="SAM" id="Coils"/>
    </source>
</evidence>
<feature type="region of interest" description="Disordered" evidence="2">
    <location>
        <begin position="446"/>
        <end position="607"/>
    </location>
</feature>
<evidence type="ECO:0000256" key="2">
    <source>
        <dbReference type="SAM" id="MobiDB-lite"/>
    </source>
</evidence>
<proteinExistence type="predicted"/>
<dbReference type="AlphaFoldDB" id="A0AAD8WIS1"/>
<dbReference type="EMBL" id="JAUUTY010000003">
    <property type="protein sequence ID" value="KAK1661733.1"/>
    <property type="molecule type" value="Genomic_DNA"/>
</dbReference>
<keyword evidence="4" id="KW-1185">Reference proteome</keyword>
<gene>
    <name evidence="3" type="ORF">QYE76_049892</name>
</gene>
<feature type="compositionally biased region" description="Pro residues" evidence="2">
    <location>
        <begin position="551"/>
        <end position="568"/>
    </location>
</feature>
<keyword evidence="1" id="KW-0175">Coiled coil</keyword>
<comment type="caution">
    <text evidence="3">The sequence shown here is derived from an EMBL/GenBank/DDBJ whole genome shotgun (WGS) entry which is preliminary data.</text>
</comment>
<dbReference type="PANTHER" id="PTHR33026">
    <property type="entry name" value="OS06G0360600 PROTEIN"/>
    <property type="match status" value="1"/>
</dbReference>
<sequence>MENYSLLMGAAALMKMAVVSMEKPSGALPRPAACGTRLLSPDLGPRWRRLRKHSSPLRLRRSPSAVACLSSVARRTHAVPPPDFFVREPSAAPSVRPLHSCFLASFSASPSAVLVGDRWSAPPPVNIFLSNCAAPDFYKLPHHLPGNAIFYLSCYATFMEAYIGICPTRETFARFFCLRINSVQGREIPKPKPPVECGSCIIGSRQGSSFLKFTGLESCRAWQGTFFYVKNDGRADLIDLPPFQAGPPSRTNWSYNPKTDHAETNRVVRFLGSLKKDTNICSDDIIRTFISRRVLPLKRRAHRMSEMYGPGDPTKITGRPLSKKDVVRKAKQICQTAMPFEWGWGLLPLSTTNPPTQEAKDRFPLIQAEQRGIPVKRALDSFDPDPYIFWKDLKMGKTSAARLGRSPPKPTGSSDDLAMLEIHERVAPLDAEAGVEFVDNLLAQGQKNKQPASDAGSSQAPPPKRFRTEPMGEKEVGVRRYKRKQMPTASGPALKLGSGPPGSEEAQDAGASNIGAGKIDAGQAEPLVPPAPKKKKKQPSSSFTAPDTSAPVPPAPPTGSTPTPPPSQGPSVAKRTAPPETPKITKFLKPGASRGKAVEGDASGGSRDVVLHVGPAVAAVPEKPSGVLGRIVTLNRAGKDLGHLLPYAQKWNDADISASTRGLGKDRLPALDPAGPRCTEEHFTRLKRAVKEFDSAWYNVTSNVVSTADARKELFEELLWEHRDLAEAHSHCQVVPEATIEVLKAQVAKLQGEKEQLLKEHNEALDAQKTALRELKDQAMQATLQHEQALKDARVAAEARLAEVVEDSTNSNTVLTAELEEERKARKTAERLIDTMTTDHKEYDRLVMKIDALALQHFPESQVYAVKKVREDRVAREFPNMDAHWDGYDYLVALSARVQHMRCVDRLLADLPAVAIQIFKVLWPEEELPENITLTANRLKDAGHRIREWQCSAARAGADTALRSARSWYPDLNLDALQGVREDAPTDMDPALTASADRASARSTPTSAPSSLPLLVSRTTSAMRKKKTRDRKVRLLRTCRRKLPKPALLPLKTLRPVPLHLMPPLPEQVICSCLLHNRFH</sequence>
<protein>
    <submittedName>
        <fullName evidence="3">Uncharacterized protein</fullName>
    </submittedName>
</protein>
<evidence type="ECO:0000313" key="3">
    <source>
        <dbReference type="EMBL" id="KAK1661733.1"/>
    </source>
</evidence>
<feature type="compositionally biased region" description="Low complexity" evidence="2">
    <location>
        <begin position="990"/>
        <end position="1011"/>
    </location>
</feature>
<evidence type="ECO:0000313" key="4">
    <source>
        <dbReference type="Proteomes" id="UP001231189"/>
    </source>
</evidence>
<feature type="compositionally biased region" description="Basic and acidic residues" evidence="2">
    <location>
        <begin position="466"/>
        <end position="478"/>
    </location>
</feature>
<accession>A0AAD8WIS1</accession>
<feature type="region of interest" description="Disordered" evidence="2">
    <location>
        <begin position="983"/>
        <end position="1011"/>
    </location>
</feature>
<dbReference type="PANTHER" id="PTHR33026:SF7">
    <property type="entry name" value="OS03G0100275 PROTEIN"/>
    <property type="match status" value="1"/>
</dbReference>
<feature type="coiled-coil region" evidence="1">
    <location>
        <begin position="740"/>
        <end position="839"/>
    </location>
</feature>
<reference evidence="3" key="1">
    <citation type="submission" date="2023-07" db="EMBL/GenBank/DDBJ databases">
        <title>A chromosome-level genome assembly of Lolium multiflorum.</title>
        <authorList>
            <person name="Chen Y."/>
            <person name="Copetti D."/>
            <person name="Kolliker R."/>
            <person name="Studer B."/>
        </authorList>
    </citation>
    <scope>NUCLEOTIDE SEQUENCE</scope>
    <source>
        <strain evidence="3">02402/16</strain>
        <tissue evidence="3">Leaf</tissue>
    </source>
</reference>
<name>A0AAD8WIS1_LOLMU</name>
<organism evidence="3 4">
    <name type="scientific">Lolium multiflorum</name>
    <name type="common">Italian ryegrass</name>
    <name type="synonym">Lolium perenne subsp. multiflorum</name>
    <dbReference type="NCBI Taxonomy" id="4521"/>
    <lineage>
        <taxon>Eukaryota</taxon>
        <taxon>Viridiplantae</taxon>
        <taxon>Streptophyta</taxon>
        <taxon>Embryophyta</taxon>
        <taxon>Tracheophyta</taxon>
        <taxon>Spermatophyta</taxon>
        <taxon>Magnoliopsida</taxon>
        <taxon>Liliopsida</taxon>
        <taxon>Poales</taxon>
        <taxon>Poaceae</taxon>
        <taxon>BOP clade</taxon>
        <taxon>Pooideae</taxon>
        <taxon>Poodae</taxon>
        <taxon>Poeae</taxon>
        <taxon>Poeae Chloroplast Group 2 (Poeae type)</taxon>
        <taxon>Loliodinae</taxon>
        <taxon>Loliinae</taxon>
        <taxon>Lolium</taxon>
    </lineage>
</organism>
<dbReference type="Proteomes" id="UP001231189">
    <property type="component" value="Unassembled WGS sequence"/>
</dbReference>
<feature type="compositionally biased region" description="Polar residues" evidence="2">
    <location>
        <begin position="446"/>
        <end position="459"/>
    </location>
</feature>